<feature type="region of interest" description="Disordered" evidence="6">
    <location>
        <begin position="493"/>
        <end position="518"/>
    </location>
</feature>
<keyword evidence="10" id="KW-1185">Reference proteome</keyword>
<dbReference type="InterPro" id="IPR050547">
    <property type="entry name" value="DEAD_box_RNA_helicases"/>
</dbReference>
<dbReference type="Pfam" id="PF00270">
    <property type="entry name" value="DEAD"/>
    <property type="match status" value="1"/>
</dbReference>
<dbReference type="GeneID" id="27689038"/>
<dbReference type="OMA" id="RDEPRMM"/>
<dbReference type="STRING" id="645134.A0A0L0HEH9"/>
<dbReference type="PANTHER" id="PTHR47963">
    <property type="entry name" value="DEAD-BOX ATP-DEPENDENT RNA HELICASE 47, MITOCHONDRIAL"/>
    <property type="match status" value="1"/>
</dbReference>
<evidence type="ECO:0000256" key="3">
    <source>
        <dbReference type="ARBA" id="ARBA00022801"/>
    </source>
</evidence>
<gene>
    <name evidence="9" type="ORF">SPPG_05677</name>
</gene>
<protein>
    <recommendedName>
        <fullName evidence="1">RNA helicase</fullName>
        <ecNumber evidence="1">3.6.4.13</ecNumber>
    </recommendedName>
</protein>
<dbReference type="eggNOG" id="KOG0333">
    <property type="taxonomic scope" value="Eukaryota"/>
</dbReference>
<evidence type="ECO:0000313" key="9">
    <source>
        <dbReference type="EMBL" id="KNC99436.1"/>
    </source>
</evidence>
<dbReference type="Proteomes" id="UP000053201">
    <property type="component" value="Unassembled WGS sequence"/>
</dbReference>
<dbReference type="OrthoDB" id="10256233at2759"/>
<dbReference type="RefSeq" id="XP_016607476.1">
    <property type="nucleotide sequence ID" value="XM_016753887.1"/>
</dbReference>
<dbReference type="SUPFAM" id="SSF52540">
    <property type="entry name" value="P-loop containing nucleoside triphosphate hydrolases"/>
    <property type="match status" value="1"/>
</dbReference>
<reference evidence="9 10" key="1">
    <citation type="submission" date="2009-08" db="EMBL/GenBank/DDBJ databases">
        <title>The Genome Sequence of Spizellomyces punctatus strain DAOM BR117.</title>
        <authorList>
            <consortium name="The Broad Institute Genome Sequencing Platform"/>
            <person name="Russ C."/>
            <person name="Cuomo C."/>
            <person name="Shea T."/>
            <person name="Young S.K."/>
            <person name="Zeng Q."/>
            <person name="Koehrsen M."/>
            <person name="Haas B."/>
            <person name="Borodovsky M."/>
            <person name="Guigo R."/>
            <person name="Alvarado L."/>
            <person name="Berlin A."/>
            <person name="Bochicchio J."/>
            <person name="Borenstein D."/>
            <person name="Chapman S."/>
            <person name="Chen Z."/>
            <person name="Engels R."/>
            <person name="Freedman E."/>
            <person name="Gellesch M."/>
            <person name="Goldberg J."/>
            <person name="Griggs A."/>
            <person name="Gujja S."/>
            <person name="Heiman D."/>
            <person name="Hepburn T."/>
            <person name="Howarth C."/>
            <person name="Jen D."/>
            <person name="Larson L."/>
            <person name="Lewis B."/>
            <person name="Mehta T."/>
            <person name="Park D."/>
            <person name="Pearson M."/>
            <person name="Roberts A."/>
            <person name="Saif S."/>
            <person name="Shenoy N."/>
            <person name="Sisk P."/>
            <person name="Stolte C."/>
            <person name="Sykes S."/>
            <person name="Thomson T."/>
            <person name="Walk T."/>
            <person name="White J."/>
            <person name="Yandava C."/>
            <person name="Burger G."/>
            <person name="Gray M.W."/>
            <person name="Holland P.W.H."/>
            <person name="King N."/>
            <person name="Lang F.B.F."/>
            <person name="Roger A.J."/>
            <person name="Ruiz-Trillo I."/>
            <person name="Lander E."/>
            <person name="Nusbaum C."/>
        </authorList>
    </citation>
    <scope>NUCLEOTIDE SEQUENCE [LARGE SCALE GENOMIC DNA]</scope>
    <source>
        <strain evidence="9 10">DAOM BR117</strain>
    </source>
</reference>
<dbReference type="GO" id="GO:0003724">
    <property type="term" value="F:RNA helicase activity"/>
    <property type="evidence" value="ECO:0007669"/>
    <property type="project" value="UniProtKB-EC"/>
</dbReference>
<accession>A0A0L0HEH9</accession>
<dbReference type="PANTHER" id="PTHR47963:SF8">
    <property type="entry name" value="ATP-DEPENDENT RNA HELICASE DEAD"/>
    <property type="match status" value="1"/>
</dbReference>
<dbReference type="SMART" id="SM00490">
    <property type="entry name" value="HELICc"/>
    <property type="match status" value="1"/>
</dbReference>
<dbReference type="EMBL" id="KQ257458">
    <property type="protein sequence ID" value="KNC99436.1"/>
    <property type="molecule type" value="Genomic_DNA"/>
</dbReference>
<dbReference type="Gene3D" id="3.40.50.300">
    <property type="entry name" value="P-loop containing nucleotide triphosphate hydrolases"/>
    <property type="match status" value="2"/>
</dbReference>
<feature type="compositionally biased region" description="Low complexity" evidence="6">
    <location>
        <begin position="509"/>
        <end position="518"/>
    </location>
</feature>
<sequence>MLVFRSHARVATRALLCKACRISAIRHGRTATLGSKSKLLDFKKQRVLQEWAGKKGTGAKGQATETPKVVTETAGTLGLVNNGTHMSFSALGVPQSLTRTLGSIFNATNASPCQRALLPAMLSHSDVMLKDTTGAGKTLGLVVGLLSKSHPPLLTPATVDTDTPRDKPRPPHTIEPLHSQRYLHTLVIVPTRELAVQITTWIRDLSPHVSPSDHSKLVQCVVSGVDEDLQFNFLRSETPRIIVGTPVRLQSLYNRRAFDVSRLQTMVLDEVDRLVEARGRYDTINERFKKVVHPMAGEPLVDAILKERRAARQRATESKKTGDPMLRQMQVVICSATLNNPLRRNLTLMRGWLKTPILLDLNGTSKAPSNITHRCLVVDMYGGVKPLESSQDTSSRSRPETADPGDEEEASALPDAADEIIETISRICYEEKVQSGLVFVHTSVSMSALVRKLNAIGLKADRILNTIDYEKSTLGGPGTAVRNVASNVSSAAFNRVSEPSRADPTTQPESLLSSSAESSSRESYHRPFASFLSGRTKLLTLTEWEARGLDLPNVTHVFILGPPSSPASYLHMAGRTGRYGRPGHVITLLGGRRYSSRMQGLFQLLRLPLEKATQA</sequence>
<dbReference type="SMART" id="SM00487">
    <property type="entry name" value="DEXDc"/>
    <property type="match status" value="1"/>
</dbReference>
<name>A0A0L0HEH9_SPIPD</name>
<dbReference type="InterPro" id="IPR011545">
    <property type="entry name" value="DEAD/DEAH_box_helicase_dom"/>
</dbReference>
<dbReference type="GO" id="GO:0016787">
    <property type="term" value="F:hydrolase activity"/>
    <property type="evidence" value="ECO:0007669"/>
    <property type="project" value="UniProtKB-KW"/>
</dbReference>
<dbReference type="AlphaFoldDB" id="A0A0L0HEH9"/>
<dbReference type="PROSITE" id="PS51192">
    <property type="entry name" value="HELICASE_ATP_BIND_1"/>
    <property type="match status" value="1"/>
</dbReference>
<evidence type="ECO:0000256" key="1">
    <source>
        <dbReference type="ARBA" id="ARBA00012552"/>
    </source>
</evidence>
<proteinExistence type="predicted"/>
<feature type="domain" description="Helicase C-terminal" evidence="8">
    <location>
        <begin position="419"/>
        <end position="615"/>
    </location>
</feature>
<dbReference type="GO" id="GO:0005524">
    <property type="term" value="F:ATP binding"/>
    <property type="evidence" value="ECO:0007669"/>
    <property type="project" value="UniProtKB-KW"/>
</dbReference>
<keyword evidence="3" id="KW-0378">Hydrolase</keyword>
<dbReference type="InParanoid" id="A0A0L0HEH9"/>
<dbReference type="PROSITE" id="PS51194">
    <property type="entry name" value="HELICASE_CTER"/>
    <property type="match status" value="1"/>
</dbReference>
<dbReference type="InterPro" id="IPR027417">
    <property type="entry name" value="P-loop_NTPase"/>
</dbReference>
<evidence type="ECO:0000259" key="8">
    <source>
        <dbReference type="PROSITE" id="PS51194"/>
    </source>
</evidence>
<evidence type="ECO:0000256" key="6">
    <source>
        <dbReference type="SAM" id="MobiDB-lite"/>
    </source>
</evidence>
<feature type="domain" description="Helicase ATP-binding" evidence="7">
    <location>
        <begin position="118"/>
        <end position="356"/>
    </location>
</feature>
<feature type="region of interest" description="Disordered" evidence="6">
    <location>
        <begin position="387"/>
        <end position="415"/>
    </location>
</feature>
<keyword evidence="5" id="KW-0067">ATP-binding</keyword>
<keyword evidence="4" id="KW-0347">Helicase</keyword>
<dbReference type="VEuPathDB" id="FungiDB:SPPG_05677"/>
<evidence type="ECO:0000313" key="10">
    <source>
        <dbReference type="Proteomes" id="UP000053201"/>
    </source>
</evidence>
<keyword evidence="2" id="KW-0547">Nucleotide-binding</keyword>
<evidence type="ECO:0000259" key="7">
    <source>
        <dbReference type="PROSITE" id="PS51192"/>
    </source>
</evidence>
<evidence type="ECO:0000256" key="2">
    <source>
        <dbReference type="ARBA" id="ARBA00022741"/>
    </source>
</evidence>
<dbReference type="GO" id="GO:0003723">
    <property type="term" value="F:RNA binding"/>
    <property type="evidence" value="ECO:0007669"/>
    <property type="project" value="TreeGrafter"/>
</dbReference>
<organism evidence="9 10">
    <name type="scientific">Spizellomyces punctatus (strain DAOM BR117)</name>
    <dbReference type="NCBI Taxonomy" id="645134"/>
    <lineage>
        <taxon>Eukaryota</taxon>
        <taxon>Fungi</taxon>
        <taxon>Fungi incertae sedis</taxon>
        <taxon>Chytridiomycota</taxon>
        <taxon>Chytridiomycota incertae sedis</taxon>
        <taxon>Chytridiomycetes</taxon>
        <taxon>Spizellomycetales</taxon>
        <taxon>Spizellomycetaceae</taxon>
        <taxon>Spizellomyces</taxon>
    </lineage>
</organism>
<dbReference type="InterPro" id="IPR001650">
    <property type="entry name" value="Helicase_C-like"/>
</dbReference>
<evidence type="ECO:0000256" key="5">
    <source>
        <dbReference type="ARBA" id="ARBA00022840"/>
    </source>
</evidence>
<evidence type="ECO:0000256" key="4">
    <source>
        <dbReference type="ARBA" id="ARBA00022806"/>
    </source>
</evidence>
<dbReference type="Pfam" id="PF00271">
    <property type="entry name" value="Helicase_C"/>
    <property type="match status" value="1"/>
</dbReference>
<dbReference type="EC" id="3.6.4.13" evidence="1"/>
<feature type="region of interest" description="Disordered" evidence="6">
    <location>
        <begin position="153"/>
        <end position="176"/>
    </location>
</feature>
<dbReference type="InterPro" id="IPR014001">
    <property type="entry name" value="Helicase_ATP-bd"/>
</dbReference>
<feature type="compositionally biased region" description="Acidic residues" evidence="6">
    <location>
        <begin position="403"/>
        <end position="415"/>
    </location>
</feature>